<dbReference type="AlphaFoldDB" id="A0A6L5X928"/>
<evidence type="ECO:0000313" key="9">
    <source>
        <dbReference type="Proteomes" id="UP000481852"/>
    </source>
</evidence>
<dbReference type="InterPro" id="IPR050979">
    <property type="entry name" value="LD-transpeptidase"/>
</dbReference>
<dbReference type="GO" id="GO:0005576">
    <property type="term" value="C:extracellular region"/>
    <property type="evidence" value="ECO:0007669"/>
    <property type="project" value="TreeGrafter"/>
</dbReference>
<keyword evidence="4 6" id="KW-0573">Peptidoglycan synthesis</keyword>
<dbReference type="GO" id="GO:0016740">
    <property type="term" value="F:transferase activity"/>
    <property type="evidence" value="ECO:0007669"/>
    <property type="project" value="UniProtKB-KW"/>
</dbReference>
<dbReference type="InterPro" id="IPR038063">
    <property type="entry name" value="Transpep_catalytic_dom"/>
</dbReference>
<dbReference type="InterPro" id="IPR005490">
    <property type="entry name" value="LD_TPept_cat_dom"/>
</dbReference>
<dbReference type="UniPathway" id="UPA00219"/>
<evidence type="ECO:0000256" key="5">
    <source>
        <dbReference type="ARBA" id="ARBA00023316"/>
    </source>
</evidence>
<evidence type="ECO:0000259" key="7">
    <source>
        <dbReference type="PROSITE" id="PS52029"/>
    </source>
</evidence>
<dbReference type="PANTHER" id="PTHR30582:SF2">
    <property type="entry name" value="L,D-TRANSPEPTIDASE YCIB-RELATED"/>
    <property type="match status" value="1"/>
</dbReference>
<evidence type="ECO:0000313" key="8">
    <source>
        <dbReference type="EMBL" id="MSS15506.1"/>
    </source>
</evidence>
<keyword evidence="9" id="KW-1185">Reference proteome</keyword>
<dbReference type="GO" id="GO:0071972">
    <property type="term" value="F:peptidoglycan L,D-transpeptidase activity"/>
    <property type="evidence" value="ECO:0007669"/>
    <property type="project" value="TreeGrafter"/>
</dbReference>
<keyword evidence="2" id="KW-0808">Transferase</keyword>
<feature type="active site" description="Nucleophile" evidence="6">
    <location>
        <position position="221"/>
    </location>
</feature>
<evidence type="ECO:0000256" key="1">
    <source>
        <dbReference type="ARBA" id="ARBA00004752"/>
    </source>
</evidence>
<comment type="caution">
    <text evidence="8">The sequence shown here is derived from an EMBL/GenBank/DDBJ whole genome shotgun (WGS) entry which is preliminary data.</text>
</comment>
<dbReference type="Proteomes" id="UP000481852">
    <property type="component" value="Unassembled WGS sequence"/>
</dbReference>
<evidence type="ECO:0000256" key="3">
    <source>
        <dbReference type="ARBA" id="ARBA00022960"/>
    </source>
</evidence>
<protein>
    <submittedName>
        <fullName evidence="8">L,D-transpeptidase</fullName>
    </submittedName>
</protein>
<reference evidence="8 9" key="1">
    <citation type="submission" date="2019-08" db="EMBL/GenBank/DDBJ databases">
        <title>In-depth cultivation of the pig gut microbiome towards novel bacterial diversity and tailored functional studies.</title>
        <authorList>
            <person name="Wylensek D."/>
            <person name="Hitch T.C.A."/>
            <person name="Clavel T."/>
        </authorList>
    </citation>
    <scope>NUCLEOTIDE SEQUENCE [LARGE SCALE GENOMIC DNA]</scope>
    <source>
        <strain evidence="8 9">Oil+RF-744-WCA-WT-11</strain>
    </source>
</reference>
<feature type="domain" description="L,D-TPase catalytic" evidence="7">
    <location>
        <begin position="131"/>
        <end position="245"/>
    </location>
</feature>
<sequence>MGEMKKLRKLLLMAVLSVMMLIPADLAYAAVRIPAIQPGEPIQRVDTLAWQATLKRTVRTKYGRFKAGTRVTVIKGGSKCIIKLKGHNYKIASRYLNFKKDLASIVGGSDYNTSTKIAFANQKTRTSKTSYLIWVSLDKQRLNLYRGSNRRWELVKVFKCTTGMMNMTPVGNFTIGWKKHSYTGQYGSPLYFYMEFSGSGFHRWPGKGVGTIGTHPQSHGCIRLREKDAVWLYKNVPTKTKVVIY</sequence>
<name>A0A6L5X928_9FIRM</name>
<evidence type="ECO:0000256" key="6">
    <source>
        <dbReference type="PROSITE-ProRule" id="PRU01373"/>
    </source>
</evidence>
<feature type="active site" description="Proton donor/acceptor" evidence="6">
    <location>
        <position position="202"/>
    </location>
</feature>
<keyword evidence="5 6" id="KW-0961">Cell wall biogenesis/degradation</keyword>
<comment type="pathway">
    <text evidence="1 6">Cell wall biogenesis; peptidoglycan biosynthesis.</text>
</comment>
<dbReference type="PANTHER" id="PTHR30582">
    <property type="entry name" value="L,D-TRANSPEPTIDASE"/>
    <property type="match status" value="1"/>
</dbReference>
<dbReference type="CDD" id="cd16913">
    <property type="entry name" value="YkuD_like"/>
    <property type="match status" value="1"/>
</dbReference>
<dbReference type="GO" id="GO:0018104">
    <property type="term" value="P:peptidoglycan-protein cross-linking"/>
    <property type="evidence" value="ECO:0007669"/>
    <property type="project" value="TreeGrafter"/>
</dbReference>
<proteinExistence type="predicted"/>
<dbReference type="PROSITE" id="PS52029">
    <property type="entry name" value="LD_TPASE"/>
    <property type="match status" value="1"/>
</dbReference>
<accession>A0A6L5X928</accession>
<dbReference type="GO" id="GO:0008360">
    <property type="term" value="P:regulation of cell shape"/>
    <property type="evidence" value="ECO:0007669"/>
    <property type="project" value="UniProtKB-UniRule"/>
</dbReference>
<dbReference type="SUPFAM" id="SSF141523">
    <property type="entry name" value="L,D-transpeptidase catalytic domain-like"/>
    <property type="match status" value="1"/>
</dbReference>
<gene>
    <name evidence="8" type="ORF">FYJ35_10735</name>
</gene>
<evidence type="ECO:0000256" key="4">
    <source>
        <dbReference type="ARBA" id="ARBA00022984"/>
    </source>
</evidence>
<keyword evidence="3 6" id="KW-0133">Cell shape</keyword>
<dbReference type="Gene3D" id="2.40.440.10">
    <property type="entry name" value="L,D-transpeptidase catalytic domain-like"/>
    <property type="match status" value="1"/>
</dbReference>
<dbReference type="Pfam" id="PF03734">
    <property type="entry name" value="YkuD"/>
    <property type="match status" value="1"/>
</dbReference>
<organism evidence="8 9">
    <name type="scientific">Porcincola intestinalis</name>
    <dbReference type="NCBI Taxonomy" id="2606632"/>
    <lineage>
        <taxon>Bacteria</taxon>
        <taxon>Bacillati</taxon>
        <taxon>Bacillota</taxon>
        <taxon>Clostridia</taxon>
        <taxon>Lachnospirales</taxon>
        <taxon>Lachnospiraceae</taxon>
        <taxon>Porcincola</taxon>
    </lineage>
</organism>
<dbReference type="GO" id="GO:0071555">
    <property type="term" value="P:cell wall organization"/>
    <property type="evidence" value="ECO:0007669"/>
    <property type="project" value="UniProtKB-UniRule"/>
</dbReference>
<evidence type="ECO:0000256" key="2">
    <source>
        <dbReference type="ARBA" id="ARBA00022679"/>
    </source>
</evidence>
<dbReference type="EMBL" id="VULZ01000012">
    <property type="protein sequence ID" value="MSS15506.1"/>
    <property type="molecule type" value="Genomic_DNA"/>
</dbReference>